<keyword evidence="10" id="KW-0175">Coiled coil</keyword>
<comment type="subcellular location">
    <subcellularLocation>
        <location evidence="1">Cell membrane</location>
        <topology evidence="1">Multi-pass membrane protein</topology>
    </subcellularLocation>
</comment>
<evidence type="ECO:0000256" key="11">
    <source>
        <dbReference type="SAM" id="Phobius"/>
    </source>
</evidence>
<evidence type="ECO:0000256" key="9">
    <source>
        <dbReference type="ARBA" id="ARBA00046722"/>
    </source>
</evidence>
<dbReference type="InterPro" id="IPR051328">
    <property type="entry name" value="T7SS_ABC-Transporter"/>
</dbReference>
<dbReference type="PANTHER" id="PTHR43077:SF10">
    <property type="entry name" value="TRANSPORT PERMEASE PROTEIN"/>
    <property type="match status" value="1"/>
</dbReference>
<evidence type="ECO:0000256" key="1">
    <source>
        <dbReference type="ARBA" id="ARBA00004651"/>
    </source>
</evidence>
<dbReference type="Proteomes" id="UP000242864">
    <property type="component" value="Chromosome"/>
</dbReference>
<evidence type="ECO:0000256" key="2">
    <source>
        <dbReference type="ARBA" id="ARBA00008338"/>
    </source>
</evidence>
<feature type="coiled-coil region" evidence="10">
    <location>
        <begin position="639"/>
        <end position="691"/>
    </location>
</feature>
<dbReference type="AlphaFoldDB" id="A0AAC9RNT8"/>
<comment type="similarity">
    <text evidence="2">Belongs to the EsaA family.</text>
</comment>
<keyword evidence="8 11" id="KW-0472">Membrane</keyword>
<keyword evidence="6 11" id="KW-1133">Transmembrane helix</keyword>
<dbReference type="Gene3D" id="3.40.1710.10">
    <property type="entry name" value="abc type-2 transporter like domain"/>
    <property type="match status" value="1"/>
</dbReference>
<evidence type="ECO:0000256" key="7">
    <source>
        <dbReference type="ARBA" id="ARBA00023026"/>
    </source>
</evidence>
<dbReference type="KEGG" id="slz:B5P37_06505"/>
<evidence type="ECO:0000256" key="4">
    <source>
        <dbReference type="ARBA" id="ARBA00022475"/>
    </source>
</evidence>
<evidence type="ECO:0000256" key="10">
    <source>
        <dbReference type="SAM" id="Coils"/>
    </source>
</evidence>
<accession>A0AAC9RNT8</accession>
<keyword evidence="4" id="KW-1003">Cell membrane</keyword>
<keyword evidence="7" id="KW-0843">Virulence</keyword>
<dbReference type="GO" id="GO:0005886">
    <property type="term" value="C:plasma membrane"/>
    <property type="evidence" value="ECO:0007669"/>
    <property type="project" value="UniProtKB-SubCell"/>
</dbReference>
<proteinExistence type="inferred from homology"/>
<reference evidence="12 13" key="1">
    <citation type="submission" date="2017-04" db="EMBL/GenBank/DDBJ databases">
        <authorList>
            <person name="Veseli I.A."/>
            <person name="Tang C."/>
            <person name="Pombert J.-F."/>
        </authorList>
    </citation>
    <scope>NUCLEOTIDE SEQUENCE [LARGE SCALE GENOMIC DNA]</scope>
    <source>
        <strain evidence="12 13">ATCC 700373</strain>
    </source>
</reference>
<evidence type="ECO:0000256" key="6">
    <source>
        <dbReference type="ARBA" id="ARBA00022989"/>
    </source>
</evidence>
<evidence type="ECO:0000256" key="5">
    <source>
        <dbReference type="ARBA" id="ARBA00022692"/>
    </source>
</evidence>
<keyword evidence="5 11" id="KW-0812">Transmembrane</keyword>
<feature type="transmembrane region" description="Helical" evidence="11">
    <location>
        <begin position="987"/>
        <end position="1008"/>
    </location>
</feature>
<dbReference type="NCBIfam" id="TIGR03929">
    <property type="entry name" value="T7_esaA_Nterm"/>
    <property type="match status" value="1"/>
</dbReference>
<sequence length="1017" mass="115926">MKKKKWIISALTLFILVSFIFALFTLTQNKETQQNIDNASKKSENKSVKIAVVNEDQPTLYNGSKVELGKPFVKMLSHEGKHDFETVSRQVAENGLKNGQYQVMVVIPQNFSKLAMQLDEKSPSQMTLQYKTAVGQKENVARETEKVVSDILSRFNERLTQIYFSSIIDNLHHAQKNVDEMMTRQGQVDQRFANYLVNPLNDFPKFLTDLIVHSISANNDITTWIQEYNHSLLNADEKAFQLPPNEKVSQLVNDQQETFGKYVSLFEKTIDDYQTQKDNVHLTNYIQQLQSADEHLKQYQTASDITRDTYEVAFKSHLEEMKKDVESEESPFTEAMIEEYRQKLTESMKQQLSENPELKDALSQMQDQNKQLRNQIVENMVATIQKDSTQQNDRYIADLTREDLTKIGLSDGKVKEYQKILTELNDFKRSYNDAHPDSPIAQAPYHGELTADDTSSLTSKGVQFERKETIQSKDINQLSVAVDKNFDFDGEIKVNNKTYEIKNQEIPLDTDKKSFEVEVRGTAKLKTDESAKASFLENKSLHLQLVFGSAKQSGANSNNTDNKDDVSIVDVSIYHHLEGRLIHADVNEQLRALDQFDSQYRIYQSQHLTPKAPEINNDAIVKMLVDEVVNDMTTFKADKSTLLKRIDELEQSSKALIDDMVNGQTSLIDNQNMLSELIQELEETHQKIQENPEKPKVDSEKEESFVTLSTKMDSDIQNLSEKSIQLLSDSQKSKETANTVSDELNQLDKNVNQLHASGRTLGERANAIHRDMTNNAKQNSLFADHFAEVLKRSKDGDKQNEALKAFMSHPIQKKNLENVLANSDEKNIISPSIFVLLMYVLSMMTAYVIYSYERAKGQIHFIKNDFGQHNKMWNHVITTGIISSVAIIEGLIVGLIAMKQFDVLDGYRLKFVLMVLLTMCALILVNTYLLRQLRTIGLMVMFAVLAIYFVAMNQLGTNPTQTTLGKISPLSYIDAAFFNFLNSEQSAVFVIGLLFVIVIIGFLLNLVVRPLTKVRLF</sequence>
<evidence type="ECO:0000313" key="12">
    <source>
        <dbReference type="EMBL" id="ARJ50993.1"/>
    </source>
</evidence>
<keyword evidence="13" id="KW-1185">Reference proteome</keyword>
<comment type="subunit">
    <text evidence="9">Homodimer. Interacts with EssB.</text>
</comment>
<feature type="coiled-coil region" evidence="10">
    <location>
        <begin position="348"/>
        <end position="378"/>
    </location>
</feature>
<dbReference type="PANTHER" id="PTHR43077">
    <property type="entry name" value="TRANSPORT PERMEASE YVFS-RELATED"/>
    <property type="match status" value="1"/>
</dbReference>
<feature type="transmembrane region" description="Helical" evidence="11">
    <location>
        <begin position="873"/>
        <end position="897"/>
    </location>
</feature>
<name>A0AAC9RNT8_9STAP</name>
<feature type="transmembrane region" description="Helical" evidence="11">
    <location>
        <begin position="936"/>
        <end position="955"/>
    </location>
</feature>
<dbReference type="InterPro" id="IPR023838">
    <property type="entry name" value="T7SS_EsaA"/>
</dbReference>
<feature type="transmembrane region" description="Helical" evidence="11">
    <location>
        <begin position="833"/>
        <end position="852"/>
    </location>
</feature>
<evidence type="ECO:0000256" key="8">
    <source>
        <dbReference type="ARBA" id="ARBA00023136"/>
    </source>
</evidence>
<gene>
    <name evidence="12" type="ORF">B5P37_06505</name>
</gene>
<evidence type="ECO:0000313" key="13">
    <source>
        <dbReference type="Proteomes" id="UP000242864"/>
    </source>
</evidence>
<organism evidence="12 13">
    <name type="scientific">Staphylococcus lutrae</name>
    <dbReference type="NCBI Taxonomy" id="155085"/>
    <lineage>
        <taxon>Bacteria</taxon>
        <taxon>Bacillati</taxon>
        <taxon>Bacillota</taxon>
        <taxon>Bacilli</taxon>
        <taxon>Bacillales</taxon>
        <taxon>Staphylococcaceae</taxon>
        <taxon>Staphylococcus</taxon>
    </lineage>
</organism>
<dbReference type="EMBL" id="CP020773">
    <property type="protein sequence ID" value="ARJ50993.1"/>
    <property type="molecule type" value="Genomic_DNA"/>
</dbReference>
<evidence type="ECO:0000256" key="3">
    <source>
        <dbReference type="ARBA" id="ARBA00020819"/>
    </source>
</evidence>
<dbReference type="RefSeq" id="WP_085237467.1">
    <property type="nucleotide sequence ID" value="NZ_CP020773.1"/>
</dbReference>
<feature type="transmembrane region" description="Helical" evidence="11">
    <location>
        <begin position="909"/>
        <end position="929"/>
    </location>
</feature>
<protein>
    <recommendedName>
        <fullName evidence="3">Type VII secretion system accessory factor EsaA</fullName>
    </recommendedName>
</protein>